<gene>
    <name evidence="2" type="ORF">ACFQAU_02855</name>
</gene>
<accession>A0ABW1YUC8</accession>
<organism evidence="2 3">
    <name type="scientific">Sulfitobacter profundi</name>
    <dbReference type="NCBI Taxonomy" id="2679961"/>
    <lineage>
        <taxon>Bacteria</taxon>
        <taxon>Pseudomonadati</taxon>
        <taxon>Pseudomonadota</taxon>
        <taxon>Alphaproteobacteria</taxon>
        <taxon>Rhodobacterales</taxon>
        <taxon>Roseobacteraceae</taxon>
        <taxon>Sulfitobacter</taxon>
    </lineage>
</organism>
<dbReference type="Proteomes" id="UP001596403">
    <property type="component" value="Unassembled WGS sequence"/>
</dbReference>
<evidence type="ECO:0000313" key="3">
    <source>
        <dbReference type="Proteomes" id="UP001596403"/>
    </source>
</evidence>
<sequence>MTPKELREKRARLVTEARAKLDEITDKTPEARAAELEGEFNSMMAEAGRLLSRAEALEQSDAALASLEEGQESNRPEHRGQSGAGDARARLRRWNTARRFRNCCGAAVIFTWWTPRPAR</sequence>
<protein>
    <submittedName>
        <fullName evidence="2">Uncharacterized protein</fullName>
    </submittedName>
</protein>
<dbReference type="RefSeq" id="WP_386280407.1">
    <property type="nucleotide sequence ID" value="NZ_JBHSWA010000001.1"/>
</dbReference>
<evidence type="ECO:0000313" key="2">
    <source>
        <dbReference type="EMBL" id="MFC6640825.1"/>
    </source>
</evidence>
<keyword evidence="3" id="KW-1185">Reference proteome</keyword>
<reference evidence="3" key="1">
    <citation type="journal article" date="2019" name="Int. J. Syst. Evol. Microbiol.">
        <title>The Global Catalogue of Microorganisms (GCM) 10K type strain sequencing project: providing services to taxonomists for standard genome sequencing and annotation.</title>
        <authorList>
            <consortium name="The Broad Institute Genomics Platform"/>
            <consortium name="The Broad Institute Genome Sequencing Center for Infectious Disease"/>
            <person name="Wu L."/>
            <person name="Ma J."/>
        </authorList>
    </citation>
    <scope>NUCLEOTIDE SEQUENCE [LARGE SCALE GENOMIC DNA]</scope>
    <source>
        <strain evidence="3">NBRC 111368</strain>
    </source>
</reference>
<dbReference type="EMBL" id="JBHSWA010000001">
    <property type="protein sequence ID" value="MFC6640825.1"/>
    <property type="molecule type" value="Genomic_DNA"/>
</dbReference>
<comment type="caution">
    <text evidence="2">The sequence shown here is derived from an EMBL/GenBank/DDBJ whole genome shotgun (WGS) entry which is preliminary data.</text>
</comment>
<proteinExistence type="predicted"/>
<feature type="region of interest" description="Disordered" evidence="1">
    <location>
        <begin position="61"/>
        <end position="88"/>
    </location>
</feature>
<evidence type="ECO:0000256" key="1">
    <source>
        <dbReference type="SAM" id="MobiDB-lite"/>
    </source>
</evidence>
<name>A0ABW1YUC8_9RHOB</name>